<evidence type="ECO:0000313" key="2">
    <source>
        <dbReference type="EMBL" id="ABL71403.1"/>
    </source>
</evidence>
<dbReference type="EnsemblBacteria" id="ABL71403">
    <property type="protein sequence ID" value="ABL71403"/>
    <property type="gene ID" value="Pden_3327"/>
</dbReference>
<dbReference type="AlphaFoldDB" id="A1B7A9"/>
<dbReference type="KEGG" id="pde:Pden_3327"/>
<protein>
    <submittedName>
        <fullName evidence="2">Uncharacterized protein</fullName>
    </submittedName>
</protein>
<gene>
    <name evidence="2" type="ordered locus">Pden_3327</name>
</gene>
<sequence length="149" mass="15975">MQASCSVGAVFEILALLGFDELPCRVSGQQADQVRKAPVRGGQGRGRIPGRFCDHPEPFRNCLPPPCHRPVPLPARQDPRQHERGAGKGEITGGFGRIASSLGAAQRKPALPRLLQGALRGGIHVGWRKNTGKARDISRQGARSAGFRS</sequence>
<dbReference type="EMBL" id="CP000490">
    <property type="protein sequence ID" value="ABL71403.1"/>
    <property type="molecule type" value="Genomic_DNA"/>
</dbReference>
<name>A1B7A9_PARDP</name>
<reference evidence="3" key="1">
    <citation type="submission" date="2006-12" db="EMBL/GenBank/DDBJ databases">
        <title>Complete sequence of chromosome 2 of Paracoccus denitrificans PD1222.</title>
        <authorList>
            <person name="Copeland A."/>
            <person name="Lucas S."/>
            <person name="Lapidus A."/>
            <person name="Barry K."/>
            <person name="Detter J.C."/>
            <person name="Glavina del Rio T."/>
            <person name="Hammon N."/>
            <person name="Israni S."/>
            <person name="Dalin E."/>
            <person name="Tice H."/>
            <person name="Pitluck S."/>
            <person name="Munk A.C."/>
            <person name="Brettin T."/>
            <person name="Bruce D."/>
            <person name="Han C."/>
            <person name="Tapia R."/>
            <person name="Gilna P."/>
            <person name="Schmutz J."/>
            <person name="Larimer F."/>
            <person name="Land M."/>
            <person name="Hauser L."/>
            <person name="Kyrpides N."/>
            <person name="Lykidis A."/>
            <person name="Spiro S."/>
            <person name="Richardson D.J."/>
            <person name="Moir J.W.B."/>
            <person name="Ferguson S.J."/>
            <person name="van Spanning R.J.M."/>
            <person name="Richardson P."/>
        </authorList>
    </citation>
    <scope>NUCLEOTIDE SEQUENCE [LARGE SCALE GENOMIC DNA]</scope>
    <source>
        <strain evidence="3">Pd 1222</strain>
    </source>
</reference>
<keyword evidence="3" id="KW-1185">Reference proteome</keyword>
<proteinExistence type="predicted"/>
<feature type="region of interest" description="Disordered" evidence="1">
    <location>
        <begin position="122"/>
        <end position="149"/>
    </location>
</feature>
<dbReference type="Proteomes" id="UP000000361">
    <property type="component" value="Chromosome 2"/>
</dbReference>
<feature type="compositionally biased region" description="Pro residues" evidence="1">
    <location>
        <begin position="64"/>
        <end position="73"/>
    </location>
</feature>
<feature type="region of interest" description="Disordered" evidence="1">
    <location>
        <begin position="64"/>
        <end position="94"/>
    </location>
</feature>
<evidence type="ECO:0000313" key="3">
    <source>
        <dbReference type="Proteomes" id="UP000000361"/>
    </source>
</evidence>
<accession>A1B7A9</accession>
<feature type="compositionally biased region" description="Basic and acidic residues" evidence="1">
    <location>
        <begin position="77"/>
        <end position="87"/>
    </location>
</feature>
<dbReference type="HOGENOM" id="CLU_1747872_0_0_5"/>
<evidence type="ECO:0000256" key="1">
    <source>
        <dbReference type="SAM" id="MobiDB-lite"/>
    </source>
</evidence>
<organism evidence="2 3">
    <name type="scientific">Paracoccus denitrificans (strain Pd 1222)</name>
    <dbReference type="NCBI Taxonomy" id="318586"/>
    <lineage>
        <taxon>Bacteria</taxon>
        <taxon>Pseudomonadati</taxon>
        <taxon>Pseudomonadota</taxon>
        <taxon>Alphaproteobacteria</taxon>
        <taxon>Rhodobacterales</taxon>
        <taxon>Paracoccaceae</taxon>
        <taxon>Paracoccus</taxon>
    </lineage>
</organism>